<feature type="region of interest" description="Disordered" evidence="1">
    <location>
        <begin position="40"/>
        <end position="62"/>
    </location>
</feature>
<accession>A0A3R9DU14</accession>
<dbReference type="RefSeq" id="WP_125312777.1">
    <property type="nucleotide sequence ID" value="NZ_RSEC01000058.1"/>
</dbReference>
<dbReference type="EMBL" id="RSEC01000058">
    <property type="protein sequence ID" value="RSD13489.1"/>
    <property type="molecule type" value="Genomic_DNA"/>
</dbReference>
<organism evidence="2 3">
    <name type="scientific">Amycolatopsis eburnea</name>
    <dbReference type="NCBI Taxonomy" id="2267691"/>
    <lineage>
        <taxon>Bacteria</taxon>
        <taxon>Bacillati</taxon>
        <taxon>Actinomycetota</taxon>
        <taxon>Actinomycetes</taxon>
        <taxon>Pseudonocardiales</taxon>
        <taxon>Pseudonocardiaceae</taxon>
        <taxon>Amycolatopsis</taxon>
    </lineage>
</organism>
<evidence type="ECO:0000313" key="2">
    <source>
        <dbReference type="EMBL" id="RSD13489.1"/>
    </source>
</evidence>
<keyword evidence="3" id="KW-1185">Reference proteome</keyword>
<dbReference type="Proteomes" id="UP000267081">
    <property type="component" value="Unassembled WGS sequence"/>
</dbReference>
<evidence type="ECO:0000256" key="1">
    <source>
        <dbReference type="SAM" id="MobiDB-lite"/>
    </source>
</evidence>
<evidence type="ECO:0008006" key="4">
    <source>
        <dbReference type="Google" id="ProtNLM"/>
    </source>
</evidence>
<protein>
    <recommendedName>
        <fullName evidence="4">FXSXX-COOH protein</fullName>
    </recommendedName>
</protein>
<proteinExistence type="predicted"/>
<dbReference type="AlphaFoldDB" id="A0A3R9DU14"/>
<dbReference type="OrthoDB" id="3630303at2"/>
<name>A0A3R9DU14_9PSEU</name>
<reference evidence="2 3" key="1">
    <citation type="submission" date="2018-12" db="EMBL/GenBank/DDBJ databases">
        <title>Amycolatopsis eburnea sp. nov. actinomycete associate with arbuscular mycorrhiza fungal spore.</title>
        <authorList>
            <person name="Lumyong S."/>
            <person name="Chaiya L."/>
        </authorList>
    </citation>
    <scope>NUCLEOTIDE SEQUENCE [LARGE SCALE GENOMIC DNA]</scope>
    <source>
        <strain evidence="2 3">GLM-1</strain>
    </source>
</reference>
<comment type="caution">
    <text evidence="2">The sequence shown here is derived from an EMBL/GenBank/DDBJ whole genome shotgun (WGS) entry which is preliminary data.</text>
</comment>
<gene>
    <name evidence="2" type="ORF">EIY87_27620</name>
</gene>
<sequence>MRSPGGTRRPEIESELLDLSAVPLSQLRKLDSAALRKSMRRAAERAAHIPVTASGSEAKRVE</sequence>
<evidence type="ECO:0000313" key="3">
    <source>
        <dbReference type="Proteomes" id="UP000267081"/>
    </source>
</evidence>